<dbReference type="AlphaFoldDB" id="A0A9P8ZVA1"/>
<dbReference type="OrthoDB" id="310030at2759"/>
<dbReference type="InterPro" id="IPR007676">
    <property type="entry name" value="Ribophorin_I"/>
</dbReference>
<dbReference type="PANTHER" id="PTHR21049:SF0">
    <property type="entry name" value="DOLICHYL-DIPHOSPHOOLIGOSACCHARIDE--PROTEIN GLYCOSYLTRANSFERASE SUBUNIT 1"/>
    <property type="match status" value="1"/>
</dbReference>
<evidence type="ECO:0000256" key="3">
    <source>
        <dbReference type="ARBA" id="ARBA00004922"/>
    </source>
</evidence>
<organism evidence="11 12">
    <name type="scientific">Truncatella angustata</name>
    <dbReference type="NCBI Taxonomy" id="152316"/>
    <lineage>
        <taxon>Eukaryota</taxon>
        <taxon>Fungi</taxon>
        <taxon>Dikarya</taxon>
        <taxon>Ascomycota</taxon>
        <taxon>Pezizomycotina</taxon>
        <taxon>Sordariomycetes</taxon>
        <taxon>Xylariomycetidae</taxon>
        <taxon>Amphisphaeriales</taxon>
        <taxon>Sporocadaceae</taxon>
        <taxon>Truncatella</taxon>
    </lineage>
</organism>
<evidence type="ECO:0000256" key="8">
    <source>
        <dbReference type="ARBA" id="ARBA00022989"/>
    </source>
</evidence>
<keyword evidence="8 10" id="KW-1133">Transmembrane helix</keyword>
<keyword evidence="7 10" id="KW-0256">Endoplasmic reticulum</keyword>
<comment type="subunit">
    <text evidence="10">Component of the oligosaccharyltransferase (OST) complex.</text>
</comment>
<feature type="signal peptide" evidence="10">
    <location>
        <begin position="1"/>
        <end position="20"/>
    </location>
</feature>
<evidence type="ECO:0000313" key="11">
    <source>
        <dbReference type="EMBL" id="KAH6648594.1"/>
    </source>
</evidence>
<dbReference type="Pfam" id="PF04597">
    <property type="entry name" value="Ribophorin_I"/>
    <property type="match status" value="1"/>
</dbReference>
<comment type="caution">
    <text evidence="11">The sequence shown here is derived from an EMBL/GenBank/DDBJ whole genome shotgun (WGS) entry which is preliminary data.</text>
</comment>
<evidence type="ECO:0000256" key="7">
    <source>
        <dbReference type="ARBA" id="ARBA00022824"/>
    </source>
</evidence>
<dbReference type="Proteomes" id="UP000758603">
    <property type="component" value="Unassembled WGS sequence"/>
</dbReference>
<keyword evidence="12" id="KW-1185">Reference proteome</keyword>
<evidence type="ECO:0000256" key="2">
    <source>
        <dbReference type="ARBA" id="ARBA00004115"/>
    </source>
</evidence>
<dbReference type="EMBL" id="JAGPXC010000007">
    <property type="protein sequence ID" value="KAH6648594.1"/>
    <property type="molecule type" value="Genomic_DNA"/>
</dbReference>
<feature type="transmembrane region" description="Helical" evidence="10">
    <location>
        <begin position="467"/>
        <end position="484"/>
    </location>
</feature>
<evidence type="ECO:0000313" key="12">
    <source>
        <dbReference type="Proteomes" id="UP000758603"/>
    </source>
</evidence>
<accession>A0A9P8ZVA1</accession>
<evidence type="ECO:0000256" key="5">
    <source>
        <dbReference type="ARBA" id="ARBA00022692"/>
    </source>
</evidence>
<keyword evidence="5 10" id="KW-0812">Transmembrane</keyword>
<feature type="chain" id="PRO_5040546720" description="Dolichyl-diphosphooligosaccharide--protein glycosyltransferase subunit 1" evidence="10">
    <location>
        <begin position="21"/>
        <end position="493"/>
    </location>
</feature>
<dbReference type="RefSeq" id="XP_045955101.1">
    <property type="nucleotide sequence ID" value="XM_046105562.1"/>
</dbReference>
<evidence type="ECO:0000256" key="1">
    <source>
        <dbReference type="ARBA" id="ARBA00002791"/>
    </source>
</evidence>
<evidence type="ECO:0000256" key="10">
    <source>
        <dbReference type="RuleBase" id="RU361143"/>
    </source>
</evidence>
<evidence type="ECO:0000256" key="9">
    <source>
        <dbReference type="ARBA" id="ARBA00023136"/>
    </source>
</evidence>
<proteinExistence type="inferred from homology"/>
<protein>
    <recommendedName>
        <fullName evidence="10">Dolichyl-diphosphooligosaccharide--protein glycosyltransferase subunit 1</fullName>
    </recommendedName>
</protein>
<keyword evidence="6 10" id="KW-0732">Signal</keyword>
<evidence type="ECO:0000256" key="6">
    <source>
        <dbReference type="ARBA" id="ARBA00022729"/>
    </source>
</evidence>
<comment type="similarity">
    <text evidence="4 10">Belongs to the OST1 family.</text>
</comment>
<dbReference type="GeneID" id="70134453"/>
<keyword evidence="9 10" id="KW-0472">Membrane</keyword>
<dbReference type="GO" id="GO:0018279">
    <property type="term" value="P:protein N-linked glycosylation via asparagine"/>
    <property type="evidence" value="ECO:0007669"/>
    <property type="project" value="TreeGrafter"/>
</dbReference>
<comment type="pathway">
    <text evidence="3 10">Protein modification; protein glycosylation.</text>
</comment>
<gene>
    <name evidence="11" type="ORF">BKA67DRAFT_627703</name>
</gene>
<name>A0A9P8ZVA1_9PEZI</name>
<comment type="function">
    <text evidence="1 10">Subunit of the oligosaccharyl transferase (OST) complex that catalyzes the initial transfer of a defined glycan (Glc(3)Man(9)GlcNAc(2) in eukaryotes) from the lipid carrier dolichol-pyrophosphate to an asparagine residue within an Asn-X-Ser/Thr consensus motif in nascent polypeptide chains, the first step in protein N-glycosylation. N-glycosylation occurs cotranslationally and the complex associates with the Sec61 complex at the channel-forming translocon complex that mediates protein translocation across the endoplasmic reticulum (ER). All subunits are required for a maximal enzyme activity.</text>
</comment>
<evidence type="ECO:0000256" key="4">
    <source>
        <dbReference type="ARBA" id="ARBA00008905"/>
    </source>
</evidence>
<dbReference type="GO" id="GO:0008250">
    <property type="term" value="C:oligosaccharyltransferase complex"/>
    <property type="evidence" value="ECO:0007669"/>
    <property type="project" value="UniProtKB-UniRule"/>
</dbReference>
<sequence>MKSVAAFAVAFLSLLSSTTADANAAGPSVSKVTLPSTFKPVPAFQNANLVHVISLEKNYAKESINVVIENVSKEPQSEYFLPFTGEQMEKIGGLEVKDRKDTTNRGFKIDAVEFDPLSDIQYFRIQLPKALEPKAQQTLGITYYVLKAYTPLPATIEQTEKQYLVYPFSAYAQSAYPTLKQKTEVKFPTTDIPDYTKIAGSGDIKEFPEKQGSKLTYGPFPEVPAGAVSPVLVRFEFTKPVTHVSHLERDVEVSHWGGNVAFEERYTLYHRGANLSTLFNRVKWAQSQYFNPQSYALKEIKFSLQGGSKDAYFTDVIGNVSTSRFRTNRREASLEIKPRYPIFGGWKYPFTIGWNSDSKTYLKKKSGDGYLLKVPFLEGPKQAEGVEYEQIYLRVLLPEGAENVKYYTSIPESSITESTVDRQKTYLDTLGRTVLTIKARNVPDDFRERELYVSYDYSFIASLRKPFVIFGSVMAVFVGTWLLSQIEVKISSK</sequence>
<comment type="subcellular location">
    <subcellularLocation>
        <location evidence="2 10">Endoplasmic reticulum membrane</location>
        <topology evidence="2 10">Single-pass type I membrane protein</topology>
    </subcellularLocation>
</comment>
<dbReference type="PANTHER" id="PTHR21049">
    <property type="entry name" value="RIBOPHORIN I"/>
    <property type="match status" value="1"/>
</dbReference>
<reference evidence="11" key="1">
    <citation type="journal article" date="2021" name="Nat. Commun.">
        <title>Genetic determinants of endophytism in the Arabidopsis root mycobiome.</title>
        <authorList>
            <person name="Mesny F."/>
            <person name="Miyauchi S."/>
            <person name="Thiergart T."/>
            <person name="Pickel B."/>
            <person name="Atanasova L."/>
            <person name="Karlsson M."/>
            <person name="Huettel B."/>
            <person name="Barry K.W."/>
            <person name="Haridas S."/>
            <person name="Chen C."/>
            <person name="Bauer D."/>
            <person name="Andreopoulos W."/>
            <person name="Pangilinan J."/>
            <person name="LaButti K."/>
            <person name="Riley R."/>
            <person name="Lipzen A."/>
            <person name="Clum A."/>
            <person name="Drula E."/>
            <person name="Henrissat B."/>
            <person name="Kohler A."/>
            <person name="Grigoriev I.V."/>
            <person name="Martin F.M."/>
            <person name="Hacquard S."/>
        </authorList>
    </citation>
    <scope>NUCLEOTIDE SEQUENCE</scope>
    <source>
        <strain evidence="11">MPI-SDFR-AT-0073</strain>
    </source>
</reference>